<reference evidence="2 3" key="1">
    <citation type="journal article" date="2016" name="Nat. Commun.">
        <title>Thousands of microbial genomes shed light on interconnected biogeochemical processes in an aquifer system.</title>
        <authorList>
            <person name="Anantharaman K."/>
            <person name="Brown C.T."/>
            <person name="Hug L.A."/>
            <person name="Sharon I."/>
            <person name="Castelle C.J."/>
            <person name="Probst A.J."/>
            <person name="Thomas B.C."/>
            <person name="Singh A."/>
            <person name="Wilkins M.J."/>
            <person name="Karaoz U."/>
            <person name="Brodie E.L."/>
            <person name="Williams K.H."/>
            <person name="Hubbard S.S."/>
            <person name="Banfield J.F."/>
        </authorList>
    </citation>
    <scope>NUCLEOTIDE SEQUENCE [LARGE SCALE GENOMIC DNA]</scope>
</reference>
<accession>A0A1F6EG03</accession>
<evidence type="ECO:0000313" key="3">
    <source>
        <dbReference type="Proteomes" id="UP000177306"/>
    </source>
</evidence>
<organism evidence="2 3">
    <name type="scientific">Candidatus Kaiserbacteria bacterium RIFCSPLOWO2_01_FULL_53_17</name>
    <dbReference type="NCBI Taxonomy" id="1798511"/>
    <lineage>
        <taxon>Bacteria</taxon>
        <taxon>Candidatus Kaiseribacteriota</taxon>
    </lineage>
</organism>
<comment type="caution">
    <text evidence="2">The sequence shown here is derived from an EMBL/GenBank/DDBJ whole genome shotgun (WGS) entry which is preliminary data.</text>
</comment>
<keyword evidence="1" id="KW-0472">Membrane</keyword>
<sequence length="94" mass="10783">MVRHGQISHGRVRSAERERSLVSFMLFVFIFILLILAAVSISSQIDAALRRVEKAECEIWRARAVLHPDFYLLDYEADQCREVGVPMPGIPVRE</sequence>
<dbReference type="AlphaFoldDB" id="A0A1F6EG03"/>
<dbReference type="Proteomes" id="UP000177306">
    <property type="component" value="Unassembled WGS sequence"/>
</dbReference>
<feature type="transmembrane region" description="Helical" evidence="1">
    <location>
        <begin position="21"/>
        <end position="41"/>
    </location>
</feature>
<keyword evidence="1" id="KW-1133">Transmembrane helix</keyword>
<name>A0A1F6EG03_9BACT</name>
<evidence type="ECO:0000313" key="2">
    <source>
        <dbReference type="EMBL" id="OGG72575.1"/>
    </source>
</evidence>
<gene>
    <name evidence="2" type="ORF">A3A38_04610</name>
</gene>
<protein>
    <submittedName>
        <fullName evidence="2">Uncharacterized protein</fullName>
    </submittedName>
</protein>
<proteinExistence type="predicted"/>
<keyword evidence="1" id="KW-0812">Transmembrane</keyword>
<evidence type="ECO:0000256" key="1">
    <source>
        <dbReference type="SAM" id="Phobius"/>
    </source>
</evidence>
<dbReference type="EMBL" id="MFLY01000039">
    <property type="protein sequence ID" value="OGG72575.1"/>
    <property type="molecule type" value="Genomic_DNA"/>
</dbReference>